<evidence type="ECO:0000313" key="1">
    <source>
        <dbReference type="EMBL" id="MFC4599958.1"/>
    </source>
</evidence>
<comment type="caution">
    <text evidence="1">The sequence shown here is derived from an EMBL/GenBank/DDBJ whole genome shotgun (WGS) entry which is preliminary data.</text>
</comment>
<name>A0ABV9FDC1_9BACL</name>
<organism evidence="1 2">
    <name type="scientific">Cohnella hongkongensis</name>
    <dbReference type="NCBI Taxonomy" id="178337"/>
    <lineage>
        <taxon>Bacteria</taxon>
        <taxon>Bacillati</taxon>
        <taxon>Bacillota</taxon>
        <taxon>Bacilli</taxon>
        <taxon>Bacillales</taxon>
        <taxon>Paenibacillaceae</taxon>
        <taxon>Cohnella</taxon>
    </lineage>
</organism>
<dbReference type="RefSeq" id="WP_378098638.1">
    <property type="nucleotide sequence ID" value="NZ_JBHSEP010000012.1"/>
</dbReference>
<reference evidence="2" key="1">
    <citation type="journal article" date="2019" name="Int. J. Syst. Evol. Microbiol.">
        <title>The Global Catalogue of Microorganisms (GCM) 10K type strain sequencing project: providing services to taxonomists for standard genome sequencing and annotation.</title>
        <authorList>
            <consortium name="The Broad Institute Genomics Platform"/>
            <consortium name="The Broad Institute Genome Sequencing Center for Infectious Disease"/>
            <person name="Wu L."/>
            <person name="Ma J."/>
        </authorList>
    </citation>
    <scope>NUCLEOTIDE SEQUENCE [LARGE SCALE GENOMIC DNA]</scope>
    <source>
        <strain evidence="2">CCUG 49571</strain>
    </source>
</reference>
<dbReference type="Proteomes" id="UP001596028">
    <property type="component" value="Unassembled WGS sequence"/>
</dbReference>
<accession>A0ABV9FDC1</accession>
<evidence type="ECO:0000313" key="2">
    <source>
        <dbReference type="Proteomes" id="UP001596028"/>
    </source>
</evidence>
<gene>
    <name evidence="1" type="ORF">ACFO3S_17050</name>
</gene>
<dbReference type="EMBL" id="JBHSEP010000012">
    <property type="protein sequence ID" value="MFC4599958.1"/>
    <property type="molecule type" value="Genomic_DNA"/>
</dbReference>
<protein>
    <recommendedName>
        <fullName evidence="3">Bacteriophage SP-beta YorD domain-containing protein</fullName>
    </recommendedName>
</protein>
<keyword evidence="2" id="KW-1185">Reference proteome</keyword>
<evidence type="ECO:0008006" key="3">
    <source>
        <dbReference type="Google" id="ProtNLM"/>
    </source>
</evidence>
<sequence>MCFQTALFLTTPAIKVDLEGYYIEPVLVPLSQTGVTETRELLPAEDDEEPEEVVTGYIIAEKVSNGLFKPRWNFALWADYQAALIASREAHDQALADWYAETEEERGERPAYVEPPRPECWVEGMPQEEIDAIRNAPQPVTTEQRVAQLESESVETMLGLAEVYETSLTANTIREQETVETMLGLAEAYEIILIQQATIDALSARVAALEGGES</sequence>
<proteinExistence type="predicted"/>